<dbReference type="InterPro" id="IPR030878">
    <property type="entry name" value="Ribosomal_uL15"/>
</dbReference>
<feature type="compositionally biased region" description="Basic residues" evidence="6">
    <location>
        <begin position="30"/>
        <end position="39"/>
    </location>
</feature>
<dbReference type="Pfam" id="PF00828">
    <property type="entry name" value="Ribosomal_L27A"/>
    <property type="match status" value="1"/>
</dbReference>
<dbReference type="AlphaFoldDB" id="A0A399EKT0"/>
<evidence type="ECO:0000256" key="3">
    <source>
        <dbReference type="ARBA" id="ARBA00023274"/>
    </source>
</evidence>
<keyword evidence="9" id="KW-1185">Reference proteome</keyword>
<reference evidence="8 9" key="1">
    <citation type="submission" date="2018-08" db="EMBL/GenBank/DDBJ databases">
        <title>Meiothermus terrae DSM 26712 genome sequencing project.</title>
        <authorList>
            <person name="Da Costa M.S."/>
            <person name="Albuquerque L."/>
            <person name="Raposo P."/>
            <person name="Froufe H.J.C."/>
            <person name="Barroso C.S."/>
            <person name="Egas C."/>
        </authorList>
    </citation>
    <scope>NUCLEOTIDE SEQUENCE [LARGE SCALE GENOMIC DNA]</scope>
    <source>
        <strain evidence="8 9">DSM 26712</strain>
    </source>
</reference>
<feature type="domain" description="Large ribosomal subunit protein uL15/eL18" evidence="7">
    <location>
        <begin position="82"/>
        <end position="148"/>
    </location>
</feature>
<comment type="caution">
    <text evidence="8">The sequence shown here is derived from an EMBL/GenBank/DDBJ whole genome shotgun (WGS) entry which is preliminary data.</text>
</comment>
<dbReference type="OrthoDB" id="9810293at2"/>
<keyword evidence="2 4" id="KW-0689">Ribosomal protein</keyword>
<dbReference type="SUPFAM" id="SSF52080">
    <property type="entry name" value="Ribosomal proteins L15p and L18e"/>
    <property type="match status" value="1"/>
</dbReference>
<dbReference type="InterPro" id="IPR005749">
    <property type="entry name" value="Ribosomal_uL15_bac-type"/>
</dbReference>
<proteinExistence type="inferred from homology"/>
<dbReference type="GO" id="GO:0019843">
    <property type="term" value="F:rRNA binding"/>
    <property type="evidence" value="ECO:0007669"/>
    <property type="project" value="UniProtKB-UniRule"/>
</dbReference>
<dbReference type="NCBIfam" id="TIGR01071">
    <property type="entry name" value="rplO_bact"/>
    <property type="match status" value="1"/>
</dbReference>
<evidence type="ECO:0000256" key="1">
    <source>
        <dbReference type="ARBA" id="ARBA00007320"/>
    </source>
</evidence>
<comment type="similarity">
    <text evidence="1 4 5">Belongs to the universal ribosomal protein uL15 family.</text>
</comment>
<dbReference type="GO" id="GO:0022625">
    <property type="term" value="C:cytosolic large ribosomal subunit"/>
    <property type="evidence" value="ECO:0007669"/>
    <property type="project" value="TreeGrafter"/>
</dbReference>
<evidence type="ECO:0000256" key="5">
    <source>
        <dbReference type="RuleBase" id="RU003888"/>
    </source>
</evidence>
<evidence type="ECO:0000313" key="8">
    <source>
        <dbReference type="EMBL" id="RIH84063.1"/>
    </source>
</evidence>
<dbReference type="Gene3D" id="3.100.10.10">
    <property type="match status" value="1"/>
</dbReference>
<dbReference type="InterPro" id="IPR001196">
    <property type="entry name" value="Ribosomal_uL15_CS"/>
</dbReference>
<accession>A0A399EKT0</accession>
<keyword evidence="4" id="KW-0694">RNA-binding</keyword>
<sequence>MKLTDLRPNPGANKKRKRVARGPGSGHGKTAGRGHKGQKSRSGGLKNSSRFEGGRSTLLMRLPKRGMSGQVPGEIKRVEYQVVNVGAIAKAFTQGEVTPEALADAGLVRPGYPVKVLANGEIGAALKVTAHKFSAAAAEKIKAAGGEAIALEGNSEGA</sequence>
<dbReference type="Proteomes" id="UP000265715">
    <property type="component" value="Unassembled WGS sequence"/>
</dbReference>
<gene>
    <name evidence="4 8" type="primary">rplO</name>
    <name evidence="8" type="ORF">Mterra_02091</name>
</gene>
<evidence type="ECO:0000256" key="2">
    <source>
        <dbReference type="ARBA" id="ARBA00022980"/>
    </source>
</evidence>
<comment type="function">
    <text evidence="4">Binds to the 23S rRNA.</text>
</comment>
<name>A0A399EKT0_9DEIN</name>
<keyword evidence="4" id="KW-0699">rRNA-binding</keyword>
<dbReference type="PROSITE" id="PS00475">
    <property type="entry name" value="RIBOSOMAL_L15"/>
    <property type="match status" value="1"/>
</dbReference>
<dbReference type="InterPro" id="IPR036227">
    <property type="entry name" value="Ribosomal_uL15/eL18_sf"/>
</dbReference>
<evidence type="ECO:0000256" key="6">
    <source>
        <dbReference type="SAM" id="MobiDB-lite"/>
    </source>
</evidence>
<dbReference type="GO" id="GO:0003735">
    <property type="term" value="F:structural constituent of ribosome"/>
    <property type="evidence" value="ECO:0007669"/>
    <property type="project" value="InterPro"/>
</dbReference>
<evidence type="ECO:0000256" key="4">
    <source>
        <dbReference type="HAMAP-Rule" id="MF_01341"/>
    </source>
</evidence>
<feature type="region of interest" description="Disordered" evidence="6">
    <location>
        <begin position="1"/>
        <end position="70"/>
    </location>
</feature>
<dbReference type="GO" id="GO:0006412">
    <property type="term" value="P:translation"/>
    <property type="evidence" value="ECO:0007669"/>
    <property type="project" value="UniProtKB-UniRule"/>
</dbReference>
<organism evidence="8 9">
    <name type="scientific">Calidithermus terrae</name>
    <dbReference type="NCBI Taxonomy" id="1408545"/>
    <lineage>
        <taxon>Bacteria</taxon>
        <taxon>Thermotogati</taxon>
        <taxon>Deinococcota</taxon>
        <taxon>Deinococci</taxon>
        <taxon>Thermales</taxon>
        <taxon>Thermaceae</taxon>
        <taxon>Calidithermus</taxon>
    </lineage>
</organism>
<protein>
    <recommendedName>
        <fullName evidence="4">Large ribosomal subunit protein uL15</fullName>
    </recommendedName>
</protein>
<dbReference type="InterPro" id="IPR021131">
    <property type="entry name" value="Ribosomal_uL15/eL18"/>
</dbReference>
<evidence type="ECO:0000259" key="7">
    <source>
        <dbReference type="Pfam" id="PF00828"/>
    </source>
</evidence>
<keyword evidence="3 4" id="KW-0687">Ribonucleoprotein</keyword>
<dbReference type="EMBL" id="QXDL01000080">
    <property type="protein sequence ID" value="RIH84063.1"/>
    <property type="molecule type" value="Genomic_DNA"/>
</dbReference>
<dbReference type="HAMAP" id="MF_01341">
    <property type="entry name" value="Ribosomal_uL15"/>
    <property type="match status" value="1"/>
</dbReference>
<evidence type="ECO:0000313" key="9">
    <source>
        <dbReference type="Proteomes" id="UP000265715"/>
    </source>
</evidence>
<dbReference type="RefSeq" id="WP_119315162.1">
    <property type="nucleotide sequence ID" value="NZ_QXDL01000080.1"/>
</dbReference>
<dbReference type="PANTHER" id="PTHR12934:SF11">
    <property type="entry name" value="LARGE RIBOSOMAL SUBUNIT PROTEIN UL15M"/>
    <property type="match status" value="1"/>
</dbReference>
<dbReference type="PANTHER" id="PTHR12934">
    <property type="entry name" value="50S RIBOSOMAL PROTEIN L15"/>
    <property type="match status" value="1"/>
</dbReference>
<comment type="subunit">
    <text evidence="4">Part of the 50S ribosomal subunit.</text>
</comment>